<evidence type="ECO:0000313" key="2">
    <source>
        <dbReference type="Proteomes" id="UP001476950"/>
    </source>
</evidence>
<proteinExistence type="predicted"/>
<gene>
    <name evidence="1" type="ORF">NDI38_29770</name>
</gene>
<keyword evidence="2" id="KW-1185">Reference proteome</keyword>
<evidence type="ECO:0008006" key="3">
    <source>
        <dbReference type="Google" id="ProtNLM"/>
    </source>
</evidence>
<accession>A0ABV0KW85</accession>
<comment type="caution">
    <text evidence="1">The sequence shown here is derived from an EMBL/GenBank/DDBJ whole genome shotgun (WGS) entry which is preliminary data.</text>
</comment>
<protein>
    <recommendedName>
        <fullName evidence="3">Transposase</fullName>
    </recommendedName>
</protein>
<sequence>MLHSNNRSYFFLANRYKLLLKGVLFFTPELVINLVNAVRIPGGLTPP</sequence>
<evidence type="ECO:0000313" key="1">
    <source>
        <dbReference type="EMBL" id="MEP1062565.1"/>
    </source>
</evidence>
<organism evidence="1 2">
    <name type="scientific">Stenomitos frigidus AS-A4</name>
    <dbReference type="NCBI Taxonomy" id="2933935"/>
    <lineage>
        <taxon>Bacteria</taxon>
        <taxon>Bacillati</taxon>
        <taxon>Cyanobacteriota</taxon>
        <taxon>Cyanophyceae</taxon>
        <taxon>Leptolyngbyales</taxon>
        <taxon>Leptolyngbyaceae</taxon>
        <taxon>Stenomitos</taxon>
    </lineage>
</organism>
<dbReference type="EMBL" id="JAMPLM010000072">
    <property type="protein sequence ID" value="MEP1062565.1"/>
    <property type="molecule type" value="Genomic_DNA"/>
</dbReference>
<dbReference type="Proteomes" id="UP001476950">
    <property type="component" value="Unassembled WGS sequence"/>
</dbReference>
<dbReference type="RefSeq" id="WP_190452712.1">
    <property type="nucleotide sequence ID" value="NZ_JAMPLM010000072.1"/>
</dbReference>
<name>A0ABV0KW85_9CYAN</name>
<reference evidence="1 2" key="1">
    <citation type="submission" date="2022-04" db="EMBL/GenBank/DDBJ databases">
        <title>Positive selection, recombination, and allopatry shape intraspecific diversity of widespread and dominant cyanobacteria.</title>
        <authorList>
            <person name="Wei J."/>
            <person name="Shu W."/>
            <person name="Hu C."/>
        </authorList>
    </citation>
    <scope>NUCLEOTIDE SEQUENCE [LARGE SCALE GENOMIC DNA]</scope>
    <source>
        <strain evidence="1 2">AS-A4</strain>
    </source>
</reference>